<proteinExistence type="predicted"/>
<sequence>MRTVIQIIATAIAVFVATLVPGIDVTGSSTAAVIGTLLAVAVIIGVVNAFVKPVVSFFTGCLIWLTLGLFLLVINALMLMLSSWLAGVLGLGFHVSGFWAALFGSIVISLVSGVVIGLFERSGARTRNAG</sequence>
<protein>
    <recommendedName>
        <fullName evidence="4">Phage holin family protein</fullName>
    </recommendedName>
</protein>
<reference evidence="2 3" key="1">
    <citation type="submission" date="2017-07" db="EMBL/GenBank/DDBJ databases">
        <title>Draft whole genome sequences of clinical Proprionibacteriaceae strains.</title>
        <authorList>
            <person name="Bernier A.-M."/>
            <person name="Bernard K."/>
            <person name="Domingo M.-C."/>
        </authorList>
    </citation>
    <scope>NUCLEOTIDE SEQUENCE [LARGE SCALE GENOMIC DNA]</scope>
    <source>
        <strain evidence="2 3">NML 030167</strain>
    </source>
</reference>
<dbReference type="EMBL" id="NMVO01000001">
    <property type="protein sequence ID" value="OYO17449.1"/>
    <property type="molecule type" value="Genomic_DNA"/>
</dbReference>
<accession>A0A4R6LPV7</accession>
<dbReference type="PANTHER" id="PTHR37309">
    <property type="entry name" value="SLR0284 PROTEIN"/>
    <property type="match status" value="1"/>
</dbReference>
<feature type="transmembrane region" description="Helical" evidence="1">
    <location>
        <begin position="98"/>
        <end position="119"/>
    </location>
</feature>
<organism evidence="2 3">
    <name type="scientific">Enemella evansiae</name>
    <dbReference type="NCBI Taxonomy" id="2016499"/>
    <lineage>
        <taxon>Bacteria</taxon>
        <taxon>Bacillati</taxon>
        <taxon>Actinomycetota</taxon>
        <taxon>Actinomycetes</taxon>
        <taxon>Propionibacteriales</taxon>
        <taxon>Propionibacteriaceae</taxon>
        <taxon>Enemella</taxon>
    </lineage>
</organism>
<keyword evidence="3" id="KW-1185">Reference proteome</keyword>
<keyword evidence="1" id="KW-0472">Membrane</keyword>
<dbReference type="Proteomes" id="UP000215896">
    <property type="component" value="Unassembled WGS sequence"/>
</dbReference>
<evidence type="ECO:0008006" key="4">
    <source>
        <dbReference type="Google" id="ProtNLM"/>
    </source>
</evidence>
<comment type="caution">
    <text evidence="2">The sequence shown here is derived from an EMBL/GenBank/DDBJ whole genome shotgun (WGS) entry which is preliminary data.</text>
</comment>
<evidence type="ECO:0000256" key="1">
    <source>
        <dbReference type="SAM" id="Phobius"/>
    </source>
</evidence>
<evidence type="ECO:0000313" key="2">
    <source>
        <dbReference type="EMBL" id="OYO17449.1"/>
    </source>
</evidence>
<feature type="transmembrane region" description="Helical" evidence="1">
    <location>
        <begin position="32"/>
        <end position="51"/>
    </location>
</feature>
<dbReference type="Pfam" id="PF04020">
    <property type="entry name" value="Phage_holin_4_2"/>
    <property type="match status" value="1"/>
</dbReference>
<dbReference type="RefSeq" id="WP_094356884.1">
    <property type="nucleotide sequence ID" value="NZ_NMVK01000009.1"/>
</dbReference>
<name>A0A255GNS1_9ACTN</name>
<keyword evidence="1" id="KW-1133">Transmembrane helix</keyword>
<gene>
    <name evidence="2" type="ORF">CGZ94_00625</name>
</gene>
<dbReference type="AlphaFoldDB" id="A0A255GNS1"/>
<dbReference type="InterPro" id="IPR007165">
    <property type="entry name" value="Phage_holin_4_2"/>
</dbReference>
<feature type="transmembrane region" description="Helical" evidence="1">
    <location>
        <begin position="63"/>
        <end position="86"/>
    </location>
</feature>
<accession>A0A255GNS1</accession>
<dbReference type="OrthoDB" id="9810847at2"/>
<evidence type="ECO:0000313" key="3">
    <source>
        <dbReference type="Proteomes" id="UP000215896"/>
    </source>
</evidence>
<dbReference type="PANTHER" id="PTHR37309:SF1">
    <property type="entry name" value="SLR0284 PROTEIN"/>
    <property type="match status" value="1"/>
</dbReference>
<keyword evidence="1" id="KW-0812">Transmembrane</keyword>